<dbReference type="PRINTS" id="PR00112">
    <property type="entry name" value="ACYLPHPHTASE"/>
</dbReference>
<evidence type="ECO:0000259" key="8">
    <source>
        <dbReference type="PROSITE" id="PS51160"/>
    </source>
</evidence>
<dbReference type="EC" id="3.6.1.7" evidence="2 5"/>
<comment type="catalytic activity">
    <reaction evidence="4 5 6">
        <text>an acyl phosphate + H2O = a carboxylate + phosphate + H(+)</text>
        <dbReference type="Rhea" id="RHEA:14965"/>
        <dbReference type="ChEBI" id="CHEBI:15377"/>
        <dbReference type="ChEBI" id="CHEBI:15378"/>
        <dbReference type="ChEBI" id="CHEBI:29067"/>
        <dbReference type="ChEBI" id="CHEBI:43474"/>
        <dbReference type="ChEBI" id="CHEBI:59918"/>
        <dbReference type="EC" id="3.6.1.7"/>
    </reaction>
</comment>
<evidence type="ECO:0000256" key="7">
    <source>
        <dbReference type="RuleBase" id="RU004168"/>
    </source>
</evidence>
<proteinExistence type="inferred from homology"/>
<keyword evidence="5 6" id="KW-0378">Hydrolase</keyword>
<dbReference type="Pfam" id="PF00708">
    <property type="entry name" value="Acylphosphatase"/>
    <property type="match status" value="1"/>
</dbReference>
<name>A0ABP3RIT9_9BACI</name>
<protein>
    <recommendedName>
        <fullName evidence="3 5">Acylphosphatase</fullName>
        <ecNumber evidence="2 5">3.6.1.7</ecNumber>
    </recommendedName>
</protein>
<dbReference type="RefSeq" id="WP_343815068.1">
    <property type="nucleotide sequence ID" value="NZ_BAAADS010000025.1"/>
</dbReference>
<dbReference type="SUPFAM" id="SSF54975">
    <property type="entry name" value="Acylphosphatase/BLUF domain-like"/>
    <property type="match status" value="1"/>
</dbReference>
<dbReference type="PROSITE" id="PS00151">
    <property type="entry name" value="ACYLPHOSPHATASE_2"/>
    <property type="match status" value="1"/>
</dbReference>
<organism evidence="9 10">
    <name type="scientific">Virgibacillus siamensis</name>
    <dbReference type="NCBI Taxonomy" id="480071"/>
    <lineage>
        <taxon>Bacteria</taxon>
        <taxon>Bacillati</taxon>
        <taxon>Bacillota</taxon>
        <taxon>Bacilli</taxon>
        <taxon>Bacillales</taxon>
        <taxon>Bacillaceae</taxon>
        <taxon>Virgibacillus</taxon>
    </lineage>
</organism>
<dbReference type="PANTHER" id="PTHR47268:SF4">
    <property type="entry name" value="ACYLPHOSPHATASE"/>
    <property type="match status" value="1"/>
</dbReference>
<evidence type="ECO:0000256" key="1">
    <source>
        <dbReference type="ARBA" id="ARBA00005614"/>
    </source>
</evidence>
<keyword evidence="10" id="KW-1185">Reference proteome</keyword>
<evidence type="ECO:0000256" key="4">
    <source>
        <dbReference type="ARBA" id="ARBA00047645"/>
    </source>
</evidence>
<feature type="active site" evidence="5">
    <location>
        <position position="17"/>
    </location>
</feature>
<dbReference type="Gene3D" id="3.30.70.100">
    <property type="match status" value="1"/>
</dbReference>
<evidence type="ECO:0000313" key="10">
    <source>
        <dbReference type="Proteomes" id="UP001500866"/>
    </source>
</evidence>
<gene>
    <name evidence="9" type="ORF">GCM10009001_30720</name>
</gene>
<comment type="similarity">
    <text evidence="1 7">Belongs to the acylphosphatase family.</text>
</comment>
<comment type="caution">
    <text evidence="9">The sequence shown here is derived from an EMBL/GenBank/DDBJ whole genome shotgun (WGS) entry which is preliminary data.</text>
</comment>
<dbReference type="InterPro" id="IPR036046">
    <property type="entry name" value="Acylphosphatase-like_dom_sf"/>
</dbReference>
<evidence type="ECO:0000256" key="6">
    <source>
        <dbReference type="RuleBase" id="RU000553"/>
    </source>
</evidence>
<sequence length="89" mass="10166">MLAHIIVTGRVQGVGFRYSTQQQAAQYNLTGWVQNKADGSVELKVEGSEQKIERFLEDMKAGFNQFIKVNQTNVNKYNTEEGFSNFFIK</sequence>
<feature type="domain" description="Acylphosphatase-like" evidence="8">
    <location>
        <begin position="2"/>
        <end position="89"/>
    </location>
</feature>
<dbReference type="EMBL" id="BAAADS010000025">
    <property type="protein sequence ID" value="GAA0611333.1"/>
    <property type="molecule type" value="Genomic_DNA"/>
</dbReference>
<dbReference type="InterPro" id="IPR001792">
    <property type="entry name" value="Acylphosphatase-like_dom"/>
</dbReference>
<dbReference type="PANTHER" id="PTHR47268">
    <property type="entry name" value="ACYLPHOSPHATASE"/>
    <property type="match status" value="1"/>
</dbReference>
<evidence type="ECO:0000313" key="9">
    <source>
        <dbReference type="EMBL" id="GAA0611333.1"/>
    </source>
</evidence>
<dbReference type="Proteomes" id="UP001500866">
    <property type="component" value="Unassembled WGS sequence"/>
</dbReference>
<dbReference type="PROSITE" id="PS51160">
    <property type="entry name" value="ACYLPHOSPHATASE_3"/>
    <property type="match status" value="1"/>
</dbReference>
<dbReference type="PROSITE" id="PS00150">
    <property type="entry name" value="ACYLPHOSPHATASE_1"/>
    <property type="match status" value="1"/>
</dbReference>
<reference evidence="10" key="1">
    <citation type="journal article" date="2019" name="Int. J. Syst. Evol. Microbiol.">
        <title>The Global Catalogue of Microorganisms (GCM) 10K type strain sequencing project: providing services to taxonomists for standard genome sequencing and annotation.</title>
        <authorList>
            <consortium name="The Broad Institute Genomics Platform"/>
            <consortium name="The Broad Institute Genome Sequencing Center for Infectious Disease"/>
            <person name="Wu L."/>
            <person name="Ma J."/>
        </authorList>
    </citation>
    <scope>NUCLEOTIDE SEQUENCE [LARGE SCALE GENOMIC DNA]</scope>
    <source>
        <strain evidence="10">JCM 15395</strain>
    </source>
</reference>
<accession>A0ABP3RIT9</accession>
<feature type="active site" evidence="5">
    <location>
        <position position="35"/>
    </location>
</feature>
<evidence type="ECO:0000256" key="3">
    <source>
        <dbReference type="ARBA" id="ARBA00015991"/>
    </source>
</evidence>
<evidence type="ECO:0000256" key="5">
    <source>
        <dbReference type="PROSITE-ProRule" id="PRU00520"/>
    </source>
</evidence>
<dbReference type="InterPro" id="IPR020456">
    <property type="entry name" value="Acylphosphatase"/>
</dbReference>
<dbReference type="InterPro" id="IPR017968">
    <property type="entry name" value="Acylphosphatase_CS"/>
</dbReference>
<evidence type="ECO:0000256" key="2">
    <source>
        <dbReference type="ARBA" id="ARBA00012150"/>
    </source>
</evidence>